<dbReference type="PANTHER" id="PTHR31694">
    <property type="entry name" value="DESICCATION-LIKE PROTEIN"/>
    <property type="match status" value="1"/>
</dbReference>
<dbReference type="AlphaFoldDB" id="A0AB40BLS9"/>
<organism evidence="2 3">
    <name type="scientific">Dioscorea cayennensis subsp. rotundata</name>
    <name type="common">White Guinea yam</name>
    <name type="synonym">Dioscorea rotundata</name>
    <dbReference type="NCBI Taxonomy" id="55577"/>
    <lineage>
        <taxon>Eukaryota</taxon>
        <taxon>Viridiplantae</taxon>
        <taxon>Streptophyta</taxon>
        <taxon>Embryophyta</taxon>
        <taxon>Tracheophyta</taxon>
        <taxon>Spermatophyta</taxon>
        <taxon>Magnoliopsida</taxon>
        <taxon>Liliopsida</taxon>
        <taxon>Dioscoreales</taxon>
        <taxon>Dioscoreaceae</taxon>
        <taxon>Dioscorea</taxon>
    </lineage>
</organism>
<evidence type="ECO:0000313" key="3">
    <source>
        <dbReference type="RefSeq" id="XP_039128365.1"/>
    </source>
</evidence>
<evidence type="ECO:0000313" key="2">
    <source>
        <dbReference type="Proteomes" id="UP001515500"/>
    </source>
</evidence>
<gene>
    <name evidence="3" type="primary">LOC120264611</name>
</gene>
<dbReference type="Pfam" id="PF13668">
    <property type="entry name" value="Ferritin_2"/>
    <property type="match status" value="1"/>
</dbReference>
<sequence length="319" mass="35123">MALYKKLTFFFLAFFFFFSCLPFSLSSFNPKCEPAPPIIPVAVYPTDVDLIQFALNLEYMETDWFLFGANGRGLDSVAPELAMGGPPPIGARKAKLDPVTQRIIAEFGYQEVGHLRAIKSTVGGFPRPLIDLSSHNFAKIFDDAVGFHLNPPFDPYLNSINYLLASYVIPYVGLVGYVGTNPNINGFLSKRLLAGLLGVEAGQDAVIRSMLYEKAFEKVKPYNYTVAEFTVKISELRNKLAMCGMKDEGIIVPLELGAERRTTSNVLSADADSLSYSRTQAEILRVVYGTGDEHKPGGFLPNGGNGTIAKSFLKFPHHQ</sequence>
<dbReference type="PROSITE" id="PS51257">
    <property type="entry name" value="PROKAR_LIPOPROTEIN"/>
    <property type="match status" value="1"/>
</dbReference>
<protein>
    <submittedName>
        <fullName evidence="3">Desiccation-related protein PCC13-62-like</fullName>
    </submittedName>
</protein>
<dbReference type="PANTHER" id="PTHR31694:SF26">
    <property type="entry name" value="OS05G0151100 PROTEIN"/>
    <property type="match status" value="1"/>
</dbReference>
<dbReference type="Proteomes" id="UP001515500">
    <property type="component" value="Chromosome 7"/>
</dbReference>
<keyword evidence="2" id="KW-1185">Reference proteome</keyword>
<feature type="signal peptide" evidence="1">
    <location>
        <begin position="1"/>
        <end position="26"/>
    </location>
</feature>
<dbReference type="InterPro" id="IPR052965">
    <property type="entry name" value="Pigment-catalase-like"/>
</dbReference>
<evidence type="ECO:0000256" key="1">
    <source>
        <dbReference type="SAM" id="SignalP"/>
    </source>
</evidence>
<dbReference type="GeneID" id="120264611"/>
<name>A0AB40BLS9_DIOCR</name>
<feature type="chain" id="PRO_5044272757" evidence="1">
    <location>
        <begin position="27"/>
        <end position="319"/>
    </location>
</feature>
<keyword evidence="1" id="KW-0732">Signal</keyword>
<proteinExistence type="predicted"/>
<accession>A0AB40BLS9</accession>
<reference evidence="3" key="1">
    <citation type="submission" date="2025-08" db="UniProtKB">
        <authorList>
            <consortium name="RefSeq"/>
        </authorList>
    </citation>
    <scope>IDENTIFICATION</scope>
</reference>
<dbReference type="RefSeq" id="XP_039128365.1">
    <property type="nucleotide sequence ID" value="XM_039272431.1"/>
</dbReference>